<dbReference type="InterPro" id="IPR011051">
    <property type="entry name" value="RmlC_Cupin_sf"/>
</dbReference>
<dbReference type="Pfam" id="PF12833">
    <property type="entry name" value="HTH_18"/>
    <property type="match status" value="1"/>
</dbReference>
<feature type="domain" description="HTH araC/xylS-type" evidence="5">
    <location>
        <begin position="212"/>
        <end position="310"/>
    </location>
</feature>
<name>A0ABR7S740_9ACTN</name>
<dbReference type="Gene3D" id="1.10.10.60">
    <property type="entry name" value="Homeodomain-like"/>
    <property type="match status" value="2"/>
</dbReference>
<evidence type="ECO:0000313" key="6">
    <source>
        <dbReference type="EMBL" id="MBC9711291.1"/>
    </source>
</evidence>
<evidence type="ECO:0000256" key="3">
    <source>
        <dbReference type="ARBA" id="ARBA00023163"/>
    </source>
</evidence>
<dbReference type="PANTHER" id="PTHR46796:SF13">
    <property type="entry name" value="HTH-TYPE TRANSCRIPTIONAL ACTIVATOR RHAS"/>
    <property type="match status" value="1"/>
</dbReference>
<dbReference type="SUPFAM" id="SSF51182">
    <property type="entry name" value="RmlC-like cupins"/>
    <property type="match status" value="1"/>
</dbReference>
<keyword evidence="3" id="KW-0804">Transcription</keyword>
<organism evidence="6 7">
    <name type="scientific">Streptomyces polyasparticus</name>
    <dbReference type="NCBI Taxonomy" id="2767826"/>
    <lineage>
        <taxon>Bacteria</taxon>
        <taxon>Bacillati</taxon>
        <taxon>Actinomycetota</taxon>
        <taxon>Actinomycetes</taxon>
        <taxon>Kitasatosporales</taxon>
        <taxon>Streptomycetaceae</taxon>
        <taxon>Streptomyces</taxon>
    </lineage>
</organism>
<comment type="caution">
    <text evidence="6">The sequence shown here is derived from an EMBL/GenBank/DDBJ whole genome shotgun (WGS) entry which is preliminary data.</text>
</comment>
<gene>
    <name evidence="6" type="ORF">H9Y04_01730</name>
</gene>
<evidence type="ECO:0000259" key="5">
    <source>
        <dbReference type="PROSITE" id="PS01124"/>
    </source>
</evidence>
<accession>A0ABR7S740</accession>
<keyword evidence="1" id="KW-0805">Transcription regulation</keyword>
<evidence type="ECO:0000256" key="2">
    <source>
        <dbReference type="ARBA" id="ARBA00023125"/>
    </source>
</evidence>
<reference evidence="6 7" key="1">
    <citation type="submission" date="2020-08" db="EMBL/GenBank/DDBJ databases">
        <title>Genemic of Streptomyces polyaspartic.</title>
        <authorList>
            <person name="Liu W."/>
        </authorList>
    </citation>
    <scope>NUCLEOTIDE SEQUENCE [LARGE SCALE GENOMIC DNA]</scope>
    <source>
        <strain evidence="6 7">TRM66268-LWL</strain>
    </source>
</reference>
<dbReference type="SMART" id="SM00342">
    <property type="entry name" value="HTH_ARAC"/>
    <property type="match status" value="1"/>
</dbReference>
<dbReference type="Proteomes" id="UP000642284">
    <property type="component" value="Unassembled WGS sequence"/>
</dbReference>
<keyword evidence="7" id="KW-1185">Reference proteome</keyword>
<sequence>MDVLSDVLAVIRTGRPRAAHVRWHAPWAQEFASVPGSAGFQIVLEGSCLLLPPEGEPVRLAAGDVLLMPHGSGHTLADSSGTPPPAPACEPDDPRYATPYAFDSVDPTGSRGPATVVLCGTYQLDPRRTHPLLLGLPERIHLPAGAGRPSELGSAVELLAAELGRPRLGSGAAVPALLETLLTYILRIWFAEQPARGNATGWVAALNDPQITAALDAIHGAPGDPWTVASLAGRAGLSRAPFARRFAALTGQPPLTYLTWWRMTTAARLLQTTDAPLKPLAAQVGYASEFAFAAAFKRAYGVPPGRYRRAGTAGARTMLL</sequence>
<keyword evidence="2" id="KW-0238">DNA-binding</keyword>
<dbReference type="InterPro" id="IPR018060">
    <property type="entry name" value="HTH_AraC"/>
</dbReference>
<evidence type="ECO:0000256" key="4">
    <source>
        <dbReference type="SAM" id="MobiDB-lite"/>
    </source>
</evidence>
<dbReference type="InterPro" id="IPR050204">
    <property type="entry name" value="AraC_XylS_family_regulators"/>
</dbReference>
<dbReference type="EMBL" id="JACTVJ010000001">
    <property type="protein sequence ID" value="MBC9711291.1"/>
    <property type="molecule type" value="Genomic_DNA"/>
</dbReference>
<dbReference type="PROSITE" id="PS01124">
    <property type="entry name" value="HTH_ARAC_FAMILY_2"/>
    <property type="match status" value="1"/>
</dbReference>
<proteinExistence type="predicted"/>
<evidence type="ECO:0000313" key="7">
    <source>
        <dbReference type="Proteomes" id="UP000642284"/>
    </source>
</evidence>
<feature type="region of interest" description="Disordered" evidence="4">
    <location>
        <begin position="73"/>
        <end position="92"/>
    </location>
</feature>
<evidence type="ECO:0000256" key="1">
    <source>
        <dbReference type="ARBA" id="ARBA00023015"/>
    </source>
</evidence>
<protein>
    <submittedName>
        <fullName evidence="6">AraC family transcriptional regulator</fullName>
    </submittedName>
</protein>
<dbReference type="InterPro" id="IPR032783">
    <property type="entry name" value="AraC_lig"/>
</dbReference>
<dbReference type="InterPro" id="IPR009057">
    <property type="entry name" value="Homeodomain-like_sf"/>
</dbReference>
<dbReference type="SUPFAM" id="SSF46689">
    <property type="entry name" value="Homeodomain-like"/>
    <property type="match status" value="2"/>
</dbReference>
<dbReference type="Pfam" id="PF12852">
    <property type="entry name" value="Cupin_6"/>
    <property type="match status" value="1"/>
</dbReference>
<dbReference type="RefSeq" id="WP_187811781.1">
    <property type="nucleotide sequence ID" value="NZ_JACTVJ010000001.1"/>
</dbReference>
<dbReference type="PANTHER" id="PTHR46796">
    <property type="entry name" value="HTH-TYPE TRANSCRIPTIONAL ACTIVATOR RHAS-RELATED"/>
    <property type="match status" value="1"/>
</dbReference>